<comment type="caution">
    <text evidence="8">The sequence shown here is derived from an EMBL/GenBank/DDBJ whole genome shotgun (WGS) entry which is preliminary data.</text>
</comment>
<protein>
    <recommendedName>
        <fullName evidence="6">tRNA wybutosine-synthesizing protein 2</fullName>
        <shortName evidence="6">tRNA-yW-synthesizing protein 2</shortName>
    </recommendedName>
    <alternativeName>
        <fullName evidence="6">tRNA(Phe) (4-demethylwyosine(37)-C(7)) aminocarboxypropyltransferase</fullName>
    </alternativeName>
</protein>
<keyword evidence="2 6" id="KW-0808">Transferase</keyword>
<accession>A0A9P4NML8</accession>
<evidence type="ECO:0000259" key="7">
    <source>
        <dbReference type="PROSITE" id="PS51684"/>
    </source>
</evidence>
<dbReference type="InterPro" id="IPR030382">
    <property type="entry name" value="MeTrfase_TRM5/TYW2"/>
</dbReference>
<comment type="subcellular location">
    <subcellularLocation>
        <location evidence="6">Cytoplasm</location>
    </subcellularLocation>
</comment>
<keyword evidence="4 6" id="KW-0819">tRNA processing</keyword>
<dbReference type="InterPro" id="IPR056743">
    <property type="entry name" value="TRM5-TYW2-like_MTfase"/>
</dbReference>
<dbReference type="GO" id="GO:0031591">
    <property type="term" value="P:wybutosine biosynthetic process"/>
    <property type="evidence" value="ECO:0007669"/>
    <property type="project" value="InterPro"/>
</dbReference>
<dbReference type="EMBL" id="MU007055">
    <property type="protein sequence ID" value="KAF2428346.1"/>
    <property type="molecule type" value="Genomic_DNA"/>
</dbReference>
<keyword evidence="6" id="KW-0963">Cytoplasm</keyword>
<dbReference type="PROSITE" id="PS51684">
    <property type="entry name" value="SAM_MT_TRM5_TYW2"/>
    <property type="match status" value="1"/>
</dbReference>
<dbReference type="InterPro" id="IPR029063">
    <property type="entry name" value="SAM-dependent_MTases_sf"/>
</dbReference>
<organism evidence="8 9">
    <name type="scientific">Tothia fuscella</name>
    <dbReference type="NCBI Taxonomy" id="1048955"/>
    <lineage>
        <taxon>Eukaryota</taxon>
        <taxon>Fungi</taxon>
        <taxon>Dikarya</taxon>
        <taxon>Ascomycota</taxon>
        <taxon>Pezizomycotina</taxon>
        <taxon>Dothideomycetes</taxon>
        <taxon>Pleosporomycetidae</taxon>
        <taxon>Venturiales</taxon>
        <taxon>Cylindrosympodiaceae</taxon>
        <taxon>Tothia</taxon>
    </lineage>
</organism>
<dbReference type="SUPFAM" id="SSF53335">
    <property type="entry name" value="S-adenosyl-L-methionine-dependent methyltransferases"/>
    <property type="match status" value="1"/>
</dbReference>
<dbReference type="GO" id="GO:0008757">
    <property type="term" value="F:S-adenosylmethionine-dependent methyltransferase activity"/>
    <property type="evidence" value="ECO:0007669"/>
    <property type="project" value="InterPro"/>
</dbReference>
<dbReference type="Proteomes" id="UP000800235">
    <property type="component" value="Unassembled WGS sequence"/>
</dbReference>
<dbReference type="PIRSF" id="PIRSF038972">
    <property type="entry name" value="Trm12"/>
    <property type="match status" value="1"/>
</dbReference>
<reference evidence="8" key="1">
    <citation type="journal article" date="2020" name="Stud. Mycol.">
        <title>101 Dothideomycetes genomes: a test case for predicting lifestyles and emergence of pathogens.</title>
        <authorList>
            <person name="Haridas S."/>
            <person name="Albert R."/>
            <person name="Binder M."/>
            <person name="Bloem J."/>
            <person name="Labutti K."/>
            <person name="Salamov A."/>
            <person name="Andreopoulos B."/>
            <person name="Baker S."/>
            <person name="Barry K."/>
            <person name="Bills G."/>
            <person name="Bluhm B."/>
            <person name="Cannon C."/>
            <person name="Castanera R."/>
            <person name="Culley D."/>
            <person name="Daum C."/>
            <person name="Ezra D."/>
            <person name="Gonzalez J."/>
            <person name="Henrissat B."/>
            <person name="Kuo A."/>
            <person name="Liang C."/>
            <person name="Lipzen A."/>
            <person name="Lutzoni F."/>
            <person name="Magnuson J."/>
            <person name="Mondo S."/>
            <person name="Nolan M."/>
            <person name="Ohm R."/>
            <person name="Pangilinan J."/>
            <person name="Park H.-J."/>
            <person name="Ramirez L."/>
            <person name="Alfaro M."/>
            <person name="Sun H."/>
            <person name="Tritt A."/>
            <person name="Yoshinaga Y."/>
            <person name="Zwiers L.-H."/>
            <person name="Turgeon B."/>
            <person name="Goodwin S."/>
            <person name="Spatafora J."/>
            <person name="Crous P."/>
            <person name="Grigoriev I."/>
        </authorList>
    </citation>
    <scope>NUCLEOTIDE SEQUENCE</scope>
    <source>
        <strain evidence="8">CBS 130266</strain>
    </source>
</reference>
<evidence type="ECO:0000256" key="2">
    <source>
        <dbReference type="ARBA" id="ARBA00022679"/>
    </source>
</evidence>
<evidence type="ECO:0000256" key="3">
    <source>
        <dbReference type="ARBA" id="ARBA00022691"/>
    </source>
</evidence>
<comment type="similarity">
    <text evidence="6">Belongs to the class I-like SAM-binding methyltransferase superfamily. TRM5/TYW2 family.</text>
</comment>
<dbReference type="Pfam" id="PF02475">
    <property type="entry name" value="TRM5-TYW2_MTfase"/>
    <property type="match status" value="1"/>
</dbReference>
<feature type="domain" description="SAM-dependent methyltransferase TRM5/TYW2-type" evidence="7">
    <location>
        <begin position="80"/>
        <end position="372"/>
    </location>
</feature>
<dbReference type="PANTHER" id="PTHR23245:SF25">
    <property type="entry name" value="TRNA WYBUTOSINE-SYNTHESIZING PROTEIN 2 HOMOLOG"/>
    <property type="match status" value="1"/>
</dbReference>
<dbReference type="GO" id="GO:0102522">
    <property type="term" value="F:tRNA 4-demethylwyosine alpha-amino-alpha-carboxypropyltransferase activity"/>
    <property type="evidence" value="ECO:0007669"/>
    <property type="project" value="UniProtKB-EC"/>
</dbReference>
<dbReference type="Gene3D" id="3.40.50.150">
    <property type="entry name" value="Vaccinia Virus protein VP39"/>
    <property type="match status" value="1"/>
</dbReference>
<dbReference type="InterPro" id="IPR026274">
    <property type="entry name" value="tRNA_wybutosine_synth_prot_2"/>
</dbReference>
<evidence type="ECO:0000313" key="9">
    <source>
        <dbReference type="Proteomes" id="UP000800235"/>
    </source>
</evidence>
<dbReference type="PANTHER" id="PTHR23245">
    <property type="entry name" value="TRNA METHYLTRANSFERASE"/>
    <property type="match status" value="1"/>
</dbReference>
<evidence type="ECO:0000313" key="8">
    <source>
        <dbReference type="EMBL" id="KAF2428346.1"/>
    </source>
</evidence>
<keyword evidence="3 6" id="KW-0949">S-adenosyl-L-methionine</keyword>
<comment type="catalytic activity">
    <reaction evidence="5">
        <text>4-demethylwyosine(37) in tRNA(Phe) + S-adenosyl-L-methionine = 4-demethyl-7-[(3S)-3-amino-3-carboxypropyl]wyosine(37) in tRNA(Phe) + S-methyl-5'-thioadenosine + H(+)</text>
        <dbReference type="Rhea" id="RHEA:36355"/>
        <dbReference type="Rhea" id="RHEA-COMP:10164"/>
        <dbReference type="Rhea" id="RHEA-COMP:10378"/>
        <dbReference type="ChEBI" id="CHEBI:15378"/>
        <dbReference type="ChEBI" id="CHEBI:17509"/>
        <dbReference type="ChEBI" id="CHEBI:59789"/>
        <dbReference type="ChEBI" id="CHEBI:64315"/>
        <dbReference type="ChEBI" id="CHEBI:73550"/>
        <dbReference type="EC" id="2.5.1.114"/>
    </reaction>
</comment>
<dbReference type="GO" id="GO:0008175">
    <property type="term" value="F:tRNA methyltransferase activity"/>
    <property type="evidence" value="ECO:0007669"/>
    <property type="project" value="TreeGrafter"/>
</dbReference>
<dbReference type="OrthoDB" id="2387925at2759"/>
<evidence type="ECO:0000256" key="1">
    <source>
        <dbReference type="ARBA" id="ARBA00004797"/>
    </source>
</evidence>
<dbReference type="AlphaFoldDB" id="A0A9P4NML8"/>
<dbReference type="GO" id="GO:0005737">
    <property type="term" value="C:cytoplasm"/>
    <property type="evidence" value="ECO:0007669"/>
    <property type="project" value="UniProtKB-SubCell"/>
</dbReference>
<gene>
    <name evidence="8" type="ORF">EJ08DRAFT_592309</name>
</gene>
<keyword evidence="9" id="KW-1185">Reference proteome</keyword>
<comment type="function">
    <text evidence="6">S-adenosyl-L-methionine-dependent transferase that acts as a component of the wybutosine biosynthesis pathway. Wybutosine is a hyper modified guanosine with a tricyclic base found at the 3'-position adjacent to the anticodon of eukaryotic phenylalanine tRNA. Catalyzes the transfer of the alpha-amino-alpha-carboxypropyl (acp) group from S-adenosyl-L-methionine to the C-7 position of 4-demethylwyosine (imG-14) to produce wybutosine-86.</text>
</comment>
<evidence type="ECO:0000256" key="4">
    <source>
        <dbReference type="ARBA" id="ARBA00022694"/>
    </source>
</evidence>
<comment type="pathway">
    <text evidence="1 6">tRNA modification; wybutosine-tRNA(Phe) biosynthesis.</text>
</comment>
<dbReference type="GO" id="GO:0030488">
    <property type="term" value="P:tRNA methylation"/>
    <property type="evidence" value="ECO:0007669"/>
    <property type="project" value="TreeGrafter"/>
</dbReference>
<sequence length="372" mass="41567">MRKADNLFSKGVRVGLQELSPELLDSLHVSEESLIRELPGNYSLYPPLLLLPKHTFAGDQWRALLLKLPDAQLYKFFKCMATAMSVTHVALNAPIPPSNNSKENILRSPTSLSPLYGDFGPVVTSINPIAEDFRSAFWVSTRQNGITQVWAPRYTMFSRGNITEKARVLALPSVREAVQQGRDDSRGCAAVDLYAGIGYFAFSYAKAGVSKVYCWELNPWSVEGFRRGAEQNKWGVQVIDDDLSGDEIALADAATFAVFKMDNLKAGPIIECSRKSIPPVRHVNCGLLPTSKGSWETAVKVLDPDLGGWLYLHENIAVHDVNVRSVEIHEEIQEMVNQKWVRERRTASLEHVERVKTYAPGIMHCVLDIRIS</sequence>
<evidence type="ECO:0000256" key="6">
    <source>
        <dbReference type="PIRNR" id="PIRNR038972"/>
    </source>
</evidence>
<name>A0A9P4NML8_9PEZI</name>
<proteinExistence type="inferred from homology"/>
<evidence type="ECO:0000256" key="5">
    <source>
        <dbReference type="ARBA" id="ARBA00049400"/>
    </source>
</evidence>